<keyword evidence="7" id="KW-1185">Reference proteome</keyword>
<dbReference type="CDD" id="cd08422">
    <property type="entry name" value="PBP2_CrgA_like"/>
    <property type="match status" value="1"/>
</dbReference>
<gene>
    <name evidence="6" type="ORF">FBQ74_03410</name>
</gene>
<dbReference type="AlphaFoldDB" id="A0A5B7YBA3"/>
<dbReference type="PROSITE" id="PS50931">
    <property type="entry name" value="HTH_LYSR"/>
    <property type="match status" value="1"/>
</dbReference>
<evidence type="ECO:0000256" key="3">
    <source>
        <dbReference type="ARBA" id="ARBA00023125"/>
    </source>
</evidence>
<organism evidence="6 7">
    <name type="scientific">Salinimonas iocasae</name>
    <dbReference type="NCBI Taxonomy" id="2572577"/>
    <lineage>
        <taxon>Bacteria</taxon>
        <taxon>Pseudomonadati</taxon>
        <taxon>Pseudomonadota</taxon>
        <taxon>Gammaproteobacteria</taxon>
        <taxon>Alteromonadales</taxon>
        <taxon>Alteromonadaceae</taxon>
        <taxon>Alteromonas/Salinimonas group</taxon>
        <taxon>Salinimonas</taxon>
    </lineage>
</organism>
<dbReference type="InterPro" id="IPR036390">
    <property type="entry name" value="WH_DNA-bd_sf"/>
</dbReference>
<dbReference type="GO" id="GO:0006351">
    <property type="term" value="P:DNA-templated transcription"/>
    <property type="evidence" value="ECO:0007669"/>
    <property type="project" value="TreeGrafter"/>
</dbReference>
<dbReference type="PANTHER" id="PTHR30537:SF30">
    <property type="entry name" value="TRANSCRIPTIONAL REGULATOR-RELATED"/>
    <property type="match status" value="1"/>
</dbReference>
<name>A0A5B7YBA3_9ALTE</name>
<dbReference type="GO" id="GO:0003700">
    <property type="term" value="F:DNA-binding transcription factor activity"/>
    <property type="evidence" value="ECO:0007669"/>
    <property type="project" value="InterPro"/>
</dbReference>
<dbReference type="Pfam" id="PF03466">
    <property type="entry name" value="LysR_substrate"/>
    <property type="match status" value="1"/>
</dbReference>
<dbReference type="PANTHER" id="PTHR30537">
    <property type="entry name" value="HTH-TYPE TRANSCRIPTIONAL REGULATOR"/>
    <property type="match status" value="1"/>
</dbReference>
<dbReference type="InterPro" id="IPR000847">
    <property type="entry name" value="LysR_HTH_N"/>
</dbReference>
<dbReference type="InterPro" id="IPR005119">
    <property type="entry name" value="LysR_subst-bd"/>
</dbReference>
<evidence type="ECO:0000256" key="2">
    <source>
        <dbReference type="ARBA" id="ARBA00023015"/>
    </source>
</evidence>
<dbReference type="SUPFAM" id="SSF46785">
    <property type="entry name" value="Winged helix' DNA-binding domain"/>
    <property type="match status" value="1"/>
</dbReference>
<dbReference type="Proteomes" id="UP000304912">
    <property type="component" value="Chromosome"/>
</dbReference>
<keyword evidence="3" id="KW-0238">DNA-binding</keyword>
<evidence type="ECO:0000256" key="4">
    <source>
        <dbReference type="ARBA" id="ARBA00023163"/>
    </source>
</evidence>
<dbReference type="InterPro" id="IPR036388">
    <property type="entry name" value="WH-like_DNA-bd_sf"/>
</dbReference>
<keyword evidence="4" id="KW-0804">Transcription</keyword>
<protein>
    <submittedName>
        <fullName evidence="6">LysR family transcriptional regulator</fullName>
    </submittedName>
</protein>
<evidence type="ECO:0000313" key="7">
    <source>
        <dbReference type="Proteomes" id="UP000304912"/>
    </source>
</evidence>
<feature type="domain" description="HTH lysR-type" evidence="5">
    <location>
        <begin position="1"/>
        <end position="61"/>
    </location>
</feature>
<dbReference type="OrthoDB" id="8678019at2"/>
<dbReference type="KEGG" id="salk:FBQ74_03410"/>
<sequence>MNSKLTKALQVLARTVETGSMSQAALQLNMTASAVSQQIAKLEQDIGLSLFNRSTRKQTLTEAGQIYYTTAKQLLATAEEAQRQLERLQNTPSGQLKLIAPIGFGGGLLSRPIKQLIEEFGEIEIDLTLTDDPVDVIATGADLAICIGPLSSSNLIARHLAKWDLIMCVDNQHPLATKGCNHPDHLQSYSYVGHNNVSRRFTQMTHLPSGASTTLNAPRVRVNNMQAVIQLTLDGFGYALLPEPEVRHHLRSGKLVQLMPDWHMGSYDVYAVTPQRDSIAAKTQAAIVNLRSWFDDVSSNSISA</sequence>
<dbReference type="SUPFAM" id="SSF53850">
    <property type="entry name" value="Periplasmic binding protein-like II"/>
    <property type="match status" value="1"/>
</dbReference>
<evidence type="ECO:0000313" key="6">
    <source>
        <dbReference type="EMBL" id="QCZ92573.1"/>
    </source>
</evidence>
<reference evidence="6 7" key="1">
    <citation type="submission" date="2019-04" db="EMBL/GenBank/DDBJ databases">
        <title>Salinimonas iocasae sp. nov., a halophilic bacterium isolated from the outer tube casing of tubeworms in Okinawa Trough.</title>
        <authorList>
            <person name="Zhang H."/>
            <person name="Wang H."/>
            <person name="Li C."/>
        </authorList>
    </citation>
    <scope>NUCLEOTIDE SEQUENCE [LARGE SCALE GENOMIC DNA]</scope>
    <source>
        <strain evidence="6 7">KX18D6</strain>
    </source>
</reference>
<dbReference type="EMBL" id="CP039852">
    <property type="protein sequence ID" value="QCZ92573.1"/>
    <property type="molecule type" value="Genomic_DNA"/>
</dbReference>
<dbReference type="Pfam" id="PF00126">
    <property type="entry name" value="HTH_1"/>
    <property type="match status" value="1"/>
</dbReference>
<evidence type="ECO:0000259" key="5">
    <source>
        <dbReference type="PROSITE" id="PS50931"/>
    </source>
</evidence>
<accession>A0A5B7YBA3</accession>
<dbReference type="GO" id="GO:0043565">
    <property type="term" value="F:sequence-specific DNA binding"/>
    <property type="evidence" value="ECO:0007669"/>
    <property type="project" value="TreeGrafter"/>
</dbReference>
<dbReference type="PRINTS" id="PR00039">
    <property type="entry name" value="HTHLYSR"/>
</dbReference>
<dbReference type="InterPro" id="IPR058163">
    <property type="entry name" value="LysR-type_TF_proteobact-type"/>
</dbReference>
<dbReference type="Gene3D" id="1.10.10.10">
    <property type="entry name" value="Winged helix-like DNA-binding domain superfamily/Winged helix DNA-binding domain"/>
    <property type="match status" value="1"/>
</dbReference>
<evidence type="ECO:0000256" key="1">
    <source>
        <dbReference type="ARBA" id="ARBA00009437"/>
    </source>
</evidence>
<comment type="similarity">
    <text evidence="1">Belongs to the LysR transcriptional regulatory family.</text>
</comment>
<keyword evidence="2" id="KW-0805">Transcription regulation</keyword>
<dbReference type="RefSeq" id="WP_139755326.1">
    <property type="nucleotide sequence ID" value="NZ_CP039852.1"/>
</dbReference>
<dbReference type="FunFam" id="1.10.10.10:FF:000001">
    <property type="entry name" value="LysR family transcriptional regulator"/>
    <property type="match status" value="1"/>
</dbReference>
<proteinExistence type="inferred from homology"/>
<dbReference type="Gene3D" id="3.40.190.290">
    <property type="match status" value="1"/>
</dbReference>